<name>A0A0A8ZKU8_ARUDO</name>
<sequence length="36" mass="4459">MTCFVEKRKLWKYNSKRDNRKEKIMGYLFNVHVPKA</sequence>
<accession>A0A0A8ZKU8</accession>
<reference evidence="1" key="2">
    <citation type="journal article" date="2015" name="Data Brief">
        <title>Shoot transcriptome of the giant reed, Arundo donax.</title>
        <authorList>
            <person name="Barrero R.A."/>
            <person name="Guerrero F.D."/>
            <person name="Moolhuijzen P."/>
            <person name="Goolsby J.A."/>
            <person name="Tidwell J."/>
            <person name="Bellgard S.E."/>
            <person name="Bellgard M.I."/>
        </authorList>
    </citation>
    <scope>NUCLEOTIDE SEQUENCE</scope>
    <source>
        <tissue evidence="1">Shoot tissue taken approximately 20 cm above the soil surface</tissue>
    </source>
</reference>
<dbReference type="EMBL" id="GBRH01260530">
    <property type="protein sequence ID" value="JAD37365.1"/>
    <property type="molecule type" value="Transcribed_RNA"/>
</dbReference>
<evidence type="ECO:0000313" key="1">
    <source>
        <dbReference type="EMBL" id="JAD37365.1"/>
    </source>
</evidence>
<organism evidence="1">
    <name type="scientific">Arundo donax</name>
    <name type="common">Giant reed</name>
    <name type="synonym">Donax arundinaceus</name>
    <dbReference type="NCBI Taxonomy" id="35708"/>
    <lineage>
        <taxon>Eukaryota</taxon>
        <taxon>Viridiplantae</taxon>
        <taxon>Streptophyta</taxon>
        <taxon>Embryophyta</taxon>
        <taxon>Tracheophyta</taxon>
        <taxon>Spermatophyta</taxon>
        <taxon>Magnoliopsida</taxon>
        <taxon>Liliopsida</taxon>
        <taxon>Poales</taxon>
        <taxon>Poaceae</taxon>
        <taxon>PACMAD clade</taxon>
        <taxon>Arundinoideae</taxon>
        <taxon>Arundineae</taxon>
        <taxon>Arundo</taxon>
    </lineage>
</organism>
<protein>
    <submittedName>
        <fullName evidence="1">Uncharacterized protein</fullName>
    </submittedName>
</protein>
<reference evidence="1" key="1">
    <citation type="submission" date="2014-09" db="EMBL/GenBank/DDBJ databases">
        <authorList>
            <person name="Magalhaes I.L.F."/>
            <person name="Oliveira U."/>
            <person name="Santos F.R."/>
            <person name="Vidigal T.H.D.A."/>
            <person name="Brescovit A.D."/>
            <person name="Santos A.J."/>
        </authorList>
    </citation>
    <scope>NUCLEOTIDE SEQUENCE</scope>
    <source>
        <tissue evidence="1">Shoot tissue taken approximately 20 cm above the soil surface</tissue>
    </source>
</reference>
<proteinExistence type="predicted"/>
<dbReference type="AlphaFoldDB" id="A0A0A8ZKU8"/>